<evidence type="ECO:0000313" key="6">
    <source>
        <dbReference type="EMBL" id="ASN70906.1"/>
    </source>
</evidence>
<dbReference type="EMBL" id="MF417914">
    <property type="protein sequence ID" value="ASN70846.1"/>
    <property type="molecule type" value="Genomic_DNA"/>
</dbReference>
<evidence type="ECO:0000313" key="8">
    <source>
        <dbReference type="EMBL" id="ASN71087.1"/>
    </source>
</evidence>
<dbReference type="EMBL" id="MF417915">
    <property type="protein sequence ID" value="ASN70906.1"/>
    <property type="molecule type" value="Genomic_DNA"/>
</dbReference>
<evidence type="ECO:0000313" key="9">
    <source>
        <dbReference type="EMBL" id="ASN71153.1"/>
    </source>
</evidence>
<evidence type="ECO:0000313" key="4">
    <source>
        <dbReference type="EMBL" id="ASN70751.1"/>
    </source>
</evidence>
<organism evidence="1">
    <name type="scientific">uncultured Caudovirales phage</name>
    <dbReference type="NCBI Taxonomy" id="2100421"/>
    <lineage>
        <taxon>Viruses</taxon>
        <taxon>Duplodnaviria</taxon>
        <taxon>Heunggongvirae</taxon>
        <taxon>Uroviricota</taxon>
        <taxon>Caudoviricetes</taxon>
        <taxon>Peduoviridae</taxon>
        <taxon>Maltschvirus</taxon>
        <taxon>Maltschvirus maltsch</taxon>
    </lineage>
</organism>
<dbReference type="EMBL" id="MF417968">
    <property type="protein sequence ID" value="ASN72692.1"/>
    <property type="molecule type" value="Genomic_DNA"/>
</dbReference>
<dbReference type="EMBL" id="MF417911">
    <property type="protein sequence ID" value="ASN70689.1"/>
    <property type="molecule type" value="Genomic_DNA"/>
</dbReference>
<evidence type="ECO:0000313" key="2">
    <source>
        <dbReference type="EMBL" id="ASN70679.1"/>
    </source>
</evidence>
<evidence type="ECO:0000313" key="3">
    <source>
        <dbReference type="EMBL" id="ASN70689.1"/>
    </source>
</evidence>
<dbReference type="EMBL" id="MF417916">
    <property type="protein sequence ID" value="ASN70986.1"/>
    <property type="molecule type" value="Genomic_DNA"/>
</dbReference>
<dbReference type="EMBL" id="MF417910">
    <property type="protein sequence ID" value="ASN70679.1"/>
    <property type="molecule type" value="Genomic_DNA"/>
</dbReference>
<dbReference type="EMBL" id="MF417912">
    <property type="protein sequence ID" value="ASN70751.1"/>
    <property type="molecule type" value="Genomic_DNA"/>
</dbReference>
<evidence type="ECO:0000313" key="7">
    <source>
        <dbReference type="EMBL" id="ASN70986.1"/>
    </source>
</evidence>
<evidence type="ECO:0000313" key="5">
    <source>
        <dbReference type="EMBL" id="ASN70846.1"/>
    </source>
</evidence>
<gene>
    <name evidence="4" type="ORF">10AX4_15</name>
    <name evidence="9" type="ORF">10F8_9</name>
    <name evidence="2" type="ORF">2AX5_49</name>
    <name evidence="1" type="ORF">7AX6_47</name>
    <name evidence="8" type="ORF">7F17_45</name>
    <name evidence="7" type="ORF">7S13_45</name>
    <name evidence="6" type="ORF">8AX8_18</name>
    <name evidence="10" type="ORF">8F9_6</name>
    <name evidence="5" type="ORF">8S2_10</name>
    <name evidence="3" type="ORF">9AX3_6</name>
</gene>
<evidence type="ECO:0000313" key="1">
    <source>
        <dbReference type="EMBL" id="ASN69919.1"/>
    </source>
</evidence>
<dbReference type="EMBL" id="MF417898">
    <property type="protein sequence ID" value="ASN69919.1"/>
    <property type="molecule type" value="Genomic_DNA"/>
</dbReference>
<dbReference type="EMBL" id="MF417918">
    <property type="protein sequence ID" value="ASN71087.1"/>
    <property type="molecule type" value="Genomic_DNA"/>
</dbReference>
<evidence type="ECO:0000313" key="10">
    <source>
        <dbReference type="EMBL" id="ASN72692.1"/>
    </source>
</evidence>
<dbReference type="EMBL" id="MF417920">
    <property type="protein sequence ID" value="ASN71153.1"/>
    <property type="molecule type" value="Genomic_DNA"/>
</dbReference>
<proteinExistence type="predicted"/>
<sequence length="128" mass="14776">MKTIAERLEELAIAYAKHRTAMWENQRAIKAIHDDQDAYVDLAPYRNRYYSGEVHDLILGECIVWHGWLHAVDTCREWDGDELVEIEDCSIRSMAALLDERKAIKSNGSQIRSRLRIIGQQLLKATPP</sequence>
<protein>
    <submittedName>
        <fullName evidence="1">Uncharacterized protein</fullName>
    </submittedName>
</protein>
<reference evidence="1" key="1">
    <citation type="submission" date="2017-06" db="EMBL/GenBank/DDBJ databases">
        <title>Novel phages from South African skin metaviromes.</title>
        <authorList>
            <person name="van Zyl L.J."/>
            <person name="Abrahams Y."/>
            <person name="Stander E.A."/>
            <person name="Kirby B.M."/>
            <person name="Clavaud C."/>
            <person name="Farcet C."/>
            <person name="Breton L."/>
            <person name="Trindade M.I."/>
        </authorList>
    </citation>
    <scope>NUCLEOTIDE SEQUENCE</scope>
</reference>
<name>A0A2H4J5P2_9CAUD</name>
<accession>A0A2H4J5P2</accession>